<dbReference type="Proteomes" id="UP000836841">
    <property type="component" value="Unassembled WGS sequence"/>
</dbReference>
<reference evidence="2 3" key="1">
    <citation type="submission" date="2022-03" db="EMBL/GenBank/DDBJ databases">
        <authorList>
            <person name="Nunn A."/>
            <person name="Chopra R."/>
            <person name="Nunn A."/>
            <person name="Contreras Garrido A."/>
        </authorList>
    </citation>
    <scope>NUCLEOTIDE SEQUENCE [LARGE SCALE GENOMIC DNA]</scope>
</reference>
<evidence type="ECO:0000313" key="3">
    <source>
        <dbReference type="Proteomes" id="UP000836841"/>
    </source>
</evidence>
<proteinExistence type="predicted"/>
<dbReference type="AlphaFoldDB" id="A0AAU9RWH7"/>
<accession>A0AAU9RWH7</accession>
<gene>
    <name evidence="2" type="ORF">TAV2_LOCUS8725</name>
</gene>
<sequence length="160" mass="16520">MNGADRLERRKSLKERLGLTGICFGASWGPVSIHVRDDEDPEIPPPPSRVEAGDLGQVPVASGVNLAAALASERNYLPATDASVAGDITVGSMNDRRGDVVAGTAPQTPSRVSLMRLLWETDGGDGGGSAEEEGGEGVYEGAVAEQKGVSHLQPSDPGDS</sequence>
<name>A0AAU9RWH7_THLAR</name>
<dbReference type="EMBL" id="CAJVSB020000471">
    <property type="protein sequence ID" value="CAH2051078.1"/>
    <property type="molecule type" value="Genomic_DNA"/>
</dbReference>
<comment type="caution">
    <text evidence="2">The sequence shown here is derived from an EMBL/GenBank/DDBJ whole genome shotgun (WGS) entry which is preliminary data.</text>
</comment>
<keyword evidence="3" id="KW-1185">Reference proteome</keyword>
<organism evidence="2 3">
    <name type="scientific">Thlaspi arvense</name>
    <name type="common">Field penny-cress</name>
    <dbReference type="NCBI Taxonomy" id="13288"/>
    <lineage>
        <taxon>Eukaryota</taxon>
        <taxon>Viridiplantae</taxon>
        <taxon>Streptophyta</taxon>
        <taxon>Embryophyta</taxon>
        <taxon>Tracheophyta</taxon>
        <taxon>Spermatophyta</taxon>
        <taxon>Magnoliopsida</taxon>
        <taxon>eudicotyledons</taxon>
        <taxon>Gunneridae</taxon>
        <taxon>Pentapetalae</taxon>
        <taxon>rosids</taxon>
        <taxon>malvids</taxon>
        <taxon>Brassicales</taxon>
        <taxon>Brassicaceae</taxon>
        <taxon>Thlaspideae</taxon>
        <taxon>Thlaspi</taxon>
    </lineage>
</organism>
<evidence type="ECO:0000256" key="1">
    <source>
        <dbReference type="SAM" id="MobiDB-lite"/>
    </source>
</evidence>
<evidence type="ECO:0000313" key="2">
    <source>
        <dbReference type="EMBL" id="CAH2051078.1"/>
    </source>
</evidence>
<protein>
    <submittedName>
        <fullName evidence="2">Uncharacterized protein</fullName>
    </submittedName>
</protein>
<feature type="region of interest" description="Disordered" evidence="1">
    <location>
        <begin position="120"/>
        <end position="160"/>
    </location>
</feature>